<evidence type="ECO:0000256" key="1">
    <source>
        <dbReference type="SAM" id="MobiDB-lite"/>
    </source>
</evidence>
<proteinExistence type="predicted"/>
<keyword evidence="3" id="KW-1185">Reference proteome</keyword>
<protein>
    <submittedName>
        <fullName evidence="2">Uncharacterized protein</fullName>
    </submittedName>
</protein>
<reference evidence="2" key="2">
    <citation type="submission" date="2025-08" db="UniProtKB">
        <authorList>
            <consortium name="Ensembl"/>
        </authorList>
    </citation>
    <scope>IDENTIFICATION</scope>
</reference>
<dbReference type="PANTHER" id="PTHR46948">
    <property type="entry name" value="RIBONUCLEASE P PROTEIN SUBUNIT P38"/>
    <property type="match status" value="1"/>
</dbReference>
<feature type="region of interest" description="Disordered" evidence="1">
    <location>
        <begin position="60"/>
        <end position="91"/>
    </location>
</feature>
<evidence type="ECO:0000313" key="2">
    <source>
        <dbReference type="Ensembl" id="ENSPMRP00000016983.1"/>
    </source>
</evidence>
<feature type="region of interest" description="Disordered" evidence="1">
    <location>
        <begin position="1"/>
        <end position="22"/>
    </location>
</feature>
<evidence type="ECO:0000313" key="3">
    <source>
        <dbReference type="Proteomes" id="UP000472272"/>
    </source>
</evidence>
<dbReference type="Proteomes" id="UP000472272">
    <property type="component" value="Chromosome 12"/>
</dbReference>
<dbReference type="OMA" id="DMQIRNQ"/>
<dbReference type="AlphaFoldDB" id="A0A670IXV7"/>
<reference evidence="2" key="3">
    <citation type="submission" date="2025-09" db="UniProtKB">
        <authorList>
            <consortium name="Ensembl"/>
        </authorList>
    </citation>
    <scope>IDENTIFICATION</scope>
</reference>
<accession>A0A670IXV7</accession>
<sequence>NAASPGNPLLGSSARKSKQMTVKTSLSNPYTLQWSPVDGADMHYILEALGDVMKQTGLEKVETRRRKKPFSGKKQEKEQCNGQTSRLQDENCSGDAKAHGWTNLQIRNQLAIGINEVTRALEKNELLLVLHKYLICCNFMTFLFCLSSAMET</sequence>
<dbReference type="GeneTree" id="ENSGT00940000178063"/>
<dbReference type="Ensembl" id="ENSPMRT00000018091.1">
    <property type="protein sequence ID" value="ENSPMRP00000016983.1"/>
    <property type="gene ID" value="ENSPMRG00000011266.1"/>
</dbReference>
<dbReference type="GO" id="GO:0001682">
    <property type="term" value="P:tRNA 5'-leader removal"/>
    <property type="evidence" value="ECO:0007669"/>
    <property type="project" value="InterPro"/>
</dbReference>
<dbReference type="GO" id="GO:0033204">
    <property type="term" value="F:ribonuclease P RNA binding"/>
    <property type="evidence" value="ECO:0007669"/>
    <property type="project" value="TreeGrafter"/>
</dbReference>
<organism evidence="2 3">
    <name type="scientific">Podarcis muralis</name>
    <name type="common">Wall lizard</name>
    <name type="synonym">Lacerta muralis</name>
    <dbReference type="NCBI Taxonomy" id="64176"/>
    <lineage>
        <taxon>Eukaryota</taxon>
        <taxon>Metazoa</taxon>
        <taxon>Chordata</taxon>
        <taxon>Craniata</taxon>
        <taxon>Vertebrata</taxon>
        <taxon>Euteleostomi</taxon>
        <taxon>Lepidosauria</taxon>
        <taxon>Squamata</taxon>
        <taxon>Bifurcata</taxon>
        <taxon>Unidentata</taxon>
        <taxon>Episquamata</taxon>
        <taxon>Laterata</taxon>
        <taxon>Lacertibaenia</taxon>
        <taxon>Lacertidae</taxon>
        <taxon>Podarcis</taxon>
    </lineage>
</organism>
<dbReference type="Gene3D" id="3.30.1330.30">
    <property type="match status" value="1"/>
</dbReference>
<name>A0A670IXV7_PODMU</name>
<dbReference type="GO" id="GO:0004526">
    <property type="term" value="F:ribonuclease P activity"/>
    <property type="evidence" value="ECO:0007669"/>
    <property type="project" value="TreeGrafter"/>
</dbReference>
<dbReference type="InterPro" id="IPR029064">
    <property type="entry name" value="Ribosomal_eL30-like_sf"/>
</dbReference>
<dbReference type="GO" id="GO:0001650">
    <property type="term" value="C:fibrillar center"/>
    <property type="evidence" value="ECO:0007669"/>
    <property type="project" value="TreeGrafter"/>
</dbReference>
<dbReference type="GO" id="GO:0000172">
    <property type="term" value="C:ribonuclease MRP complex"/>
    <property type="evidence" value="ECO:0007669"/>
    <property type="project" value="InterPro"/>
</dbReference>
<dbReference type="PANTHER" id="PTHR46948:SF1">
    <property type="entry name" value="RIBONUCLEASE P PROTEIN SUBUNIT P38"/>
    <property type="match status" value="1"/>
</dbReference>
<reference evidence="2 3" key="1">
    <citation type="journal article" date="2019" name="Proc. Natl. Acad. Sci. U.S.A.">
        <title>Regulatory changes in pterin and carotenoid genes underlie balanced color polymorphisms in the wall lizard.</title>
        <authorList>
            <person name="Andrade P."/>
            <person name="Pinho C."/>
            <person name="Perez I de Lanuza G."/>
            <person name="Afonso S."/>
            <person name="Brejcha J."/>
            <person name="Rubin C.J."/>
            <person name="Wallerman O."/>
            <person name="Pereira P."/>
            <person name="Sabatino S.J."/>
            <person name="Bellati A."/>
            <person name="Pellitteri-Rosa D."/>
            <person name="Bosakova Z."/>
            <person name="Bunikis I."/>
            <person name="Carretero M.A."/>
            <person name="Feiner N."/>
            <person name="Marsik P."/>
            <person name="Pauperio F."/>
            <person name="Salvi D."/>
            <person name="Soler L."/>
            <person name="While G.M."/>
            <person name="Uller T."/>
            <person name="Font E."/>
            <person name="Andersson L."/>
            <person name="Carneiro M."/>
        </authorList>
    </citation>
    <scope>NUCLEOTIDE SEQUENCE</scope>
</reference>
<dbReference type="InterPro" id="IPR042848">
    <property type="entry name" value="Rpp38"/>
</dbReference>
<dbReference type="GO" id="GO:0005655">
    <property type="term" value="C:nucleolar ribonuclease P complex"/>
    <property type="evidence" value="ECO:0007669"/>
    <property type="project" value="InterPro"/>
</dbReference>